<reference evidence="3" key="1">
    <citation type="journal article" date="2019" name="Int. J. Syst. Evol. Microbiol.">
        <title>The Global Catalogue of Microorganisms (GCM) 10K type strain sequencing project: providing services to taxonomists for standard genome sequencing and annotation.</title>
        <authorList>
            <consortium name="The Broad Institute Genomics Platform"/>
            <consortium name="The Broad Institute Genome Sequencing Center for Infectious Disease"/>
            <person name="Wu L."/>
            <person name="Ma J."/>
        </authorList>
    </citation>
    <scope>NUCLEOTIDE SEQUENCE [LARGE SCALE GENOMIC DNA]</scope>
    <source>
        <strain evidence="3">ICMP 6774ER</strain>
    </source>
</reference>
<protein>
    <submittedName>
        <fullName evidence="2">DUF305 domain-containing protein</fullName>
    </submittedName>
</protein>
<keyword evidence="3" id="KW-1185">Reference proteome</keyword>
<gene>
    <name evidence="2" type="ORF">ACFSKW_24830</name>
</gene>
<dbReference type="Gene3D" id="1.20.1260.10">
    <property type="match status" value="1"/>
</dbReference>
<accession>A0ABW4SYI7</accession>
<dbReference type="PANTHER" id="PTHR36933:SF1">
    <property type="entry name" value="SLL0788 PROTEIN"/>
    <property type="match status" value="1"/>
</dbReference>
<feature type="domain" description="DUF305" evidence="1">
    <location>
        <begin position="31"/>
        <end position="168"/>
    </location>
</feature>
<proteinExistence type="predicted"/>
<evidence type="ECO:0000259" key="1">
    <source>
        <dbReference type="Pfam" id="PF03713"/>
    </source>
</evidence>
<evidence type="ECO:0000313" key="2">
    <source>
        <dbReference type="EMBL" id="MFD1934703.1"/>
    </source>
</evidence>
<dbReference type="EMBL" id="JBHUFV010000035">
    <property type="protein sequence ID" value="MFD1934703.1"/>
    <property type="molecule type" value="Genomic_DNA"/>
</dbReference>
<comment type="caution">
    <text evidence="2">The sequence shown here is derived from an EMBL/GenBank/DDBJ whole genome shotgun (WGS) entry which is preliminary data.</text>
</comment>
<sequence length="175" mass="19252">MEARLIAALAAALLLGAGCGEQPREQVNADDVMFLQMMIPHHKQGIEIVRLAGSRATTAEMKTLAAAIEHTQTAEVNTMTKWLTDWDQPLTAPSDAHAGHGGLPETDRERIAAVKNENDLVNLLIAHQDDAIQMARVEVYNGMNPKVKEWARQVERSRKAQIDQMLTFLGPAPKP</sequence>
<dbReference type="InterPro" id="IPR012347">
    <property type="entry name" value="Ferritin-like"/>
</dbReference>
<dbReference type="PANTHER" id="PTHR36933">
    <property type="entry name" value="SLL0788 PROTEIN"/>
    <property type="match status" value="1"/>
</dbReference>
<organism evidence="2 3">
    <name type="scientific">Nonomuraea mangrovi</name>
    <dbReference type="NCBI Taxonomy" id="2316207"/>
    <lineage>
        <taxon>Bacteria</taxon>
        <taxon>Bacillati</taxon>
        <taxon>Actinomycetota</taxon>
        <taxon>Actinomycetes</taxon>
        <taxon>Streptosporangiales</taxon>
        <taxon>Streptosporangiaceae</taxon>
        <taxon>Nonomuraea</taxon>
    </lineage>
</organism>
<name>A0ABW4SYI7_9ACTN</name>
<dbReference type="Proteomes" id="UP001597368">
    <property type="component" value="Unassembled WGS sequence"/>
</dbReference>
<dbReference type="PROSITE" id="PS51257">
    <property type="entry name" value="PROKAR_LIPOPROTEIN"/>
    <property type="match status" value="1"/>
</dbReference>
<dbReference type="Pfam" id="PF03713">
    <property type="entry name" value="DUF305"/>
    <property type="match status" value="1"/>
</dbReference>
<evidence type="ECO:0000313" key="3">
    <source>
        <dbReference type="Proteomes" id="UP001597368"/>
    </source>
</evidence>
<dbReference type="InterPro" id="IPR005183">
    <property type="entry name" value="DUF305_CopM-like"/>
</dbReference>
<dbReference type="RefSeq" id="WP_379574794.1">
    <property type="nucleotide sequence ID" value="NZ_JBHUFV010000035.1"/>
</dbReference>